<reference evidence="15 17" key="1">
    <citation type="submission" date="2015-02" db="EMBL/GenBank/DDBJ databases">
        <authorList>
            <person name="Chooi Y.-H."/>
        </authorList>
    </citation>
    <scope>NUCLEOTIDE SEQUENCE [LARGE SCALE GENOMIC DNA]</scope>
    <source>
        <strain evidence="15">E3</strain>
    </source>
</reference>
<keyword evidence="10 13" id="KW-0472">Membrane</keyword>
<keyword evidence="4 13" id="KW-0812">Transmembrane</keyword>
<evidence type="ECO:0000313" key="16">
    <source>
        <dbReference type="EMBL" id="SPQ99786.1"/>
    </source>
</evidence>
<dbReference type="Gene3D" id="1.10.287.70">
    <property type="match status" value="1"/>
</dbReference>
<dbReference type="PRINTS" id="PR01491">
    <property type="entry name" value="KVCHANNEL"/>
</dbReference>
<evidence type="ECO:0000256" key="2">
    <source>
        <dbReference type="ARBA" id="ARBA00022448"/>
    </source>
</evidence>
<dbReference type="AlphaFoldDB" id="A0A0G4J8X2"/>
<dbReference type="Gene3D" id="1.20.120.350">
    <property type="entry name" value="Voltage-gated potassium channels. Chain C"/>
    <property type="match status" value="1"/>
</dbReference>
<dbReference type="Proteomes" id="UP000290189">
    <property type="component" value="Unassembled WGS sequence"/>
</dbReference>
<dbReference type="FunFam" id="1.20.120.350:FF:000091">
    <property type="entry name" value="Predicted protein"/>
    <property type="match status" value="1"/>
</dbReference>
<dbReference type="PRINTS" id="PR00169">
    <property type="entry name" value="KCHANNEL"/>
</dbReference>
<evidence type="ECO:0000256" key="12">
    <source>
        <dbReference type="SAM" id="MobiDB-lite"/>
    </source>
</evidence>
<accession>A0A0G4J8X2</accession>
<feature type="transmembrane region" description="Helical" evidence="13">
    <location>
        <begin position="75"/>
        <end position="96"/>
    </location>
</feature>
<evidence type="ECO:0000256" key="10">
    <source>
        <dbReference type="ARBA" id="ARBA00023136"/>
    </source>
</evidence>
<evidence type="ECO:0000313" key="18">
    <source>
        <dbReference type="Proteomes" id="UP000290189"/>
    </source>
</evidence>
<proteinExistence type="predicted"/>
<comment type="subcellular location">
    <subcellularLocation>
        <location evidence="1">Membrane</location>
        <topology evidence="1">Multi-pass membrane protein</topology>
    </subcellularLocation>
</comment>
<dbReference type="Proteomes" id="UP000039324">
    <property type="component" value="Unassembled WGS sequence"/>
</dbReference>
<dbReference type="InterPro" id="IPR005821">
    <property type="entry name" value="Ion_trans_dom"/>
</dbReference>
<feature type="region of interest" description="Disordered" evidence="12">
    <location>
        <begin position="455"/>
        <end position="481"/>
    </location>
</feature>
<keyword evidence="16" id="KW-0496">Mitochondrion</keyword>
<keyword evidence="3" id="KW-0633">Potassium transport</keyword>
<reference evidence="16 18" key="2">
    <citation type="submission" date="2018-03" db="EMBL/GenBank/DDBJ databases">
        <authorList>
            <person name="Fogelqvist J."/>
        </authorList>
    </citation>
    <scope>NUCLEOTIDE SEQUENCE [LARGE SCALE GENOMIC DNA]</scope>
</reference>
<evidence type="ECO:0000259" key="14">
    <source>
        <dbReference type="Pfam" id="PF00520"/>
    </source>
</evidence>
<keyword evidence="17" id="KW-1185">Reference proteome</keyword>
<feature type="domain" description="Ion transport" evidence="14">
    <location>
        <begin position="78"/>
        <end position="307"/>
    </location>
</feature>
<gene>
    <name evidence="15" type="ORF">PBRA_003441</name>
    <name evidence="16" type="ORF">PLBR_LOCUS7001</name>
</gene>
<dbReference type="STRING" id="37360.A0A0G4J8X2"/>
<evidence type="ECO:0000256" key="9">
    <source>
        <dbReference type="ARBA" id="ARBA00023065"/>
    </source>
</evidence>
<evidence type="ECO:0000313" key="17">
    <source>
        <dbReference type="Proteomes" id="UP000039324"/>
    </source>
</evidence>
<name>A0A0G4J8X2_PLABS</name>
<evidence type="ECO:0000256" key="13">
    <source>
        <dbReference type="SAM" id="Phobius"/>
    </source>
</evidence>
<evidence type="ECO:0000256" key="3">
    <source>
        <dbReference type="ARBA" id="ARBA00022538"/>
    </source>
</evidence>
<keyword evidence="8 13" id="KW-1133">Transmembrane helix</keyword>
<organism evidence="15 17">
    <name type="scientific">Plasmodiophora brassicae</name>
    <name type="common">Clubroot disease agent</name>
    <dbReference type="NCBI Taxonomy" id="37360"/>
    <lineage>
        <taxon>Eukaryota</taxon>
        <taxon>Sar</taxon>
        <taxon>Rhizaria</taxon>
        <taxon>Endomyxa</taxon>
        <taxon>Phytomyxea</taxon>
        <taxon>Plasmodiophorida</taxon>
        <taxon>Plasmodiophoridae</taxon>
        <taxon>Plasmodiophora</taxon>
    </lineage>
</organism>
<evidence type="ECO:0000256" key="11">
    <source>
        <dbReference type="ARBA" id="ARBA00023303"/>
    </source>
</evidence>
<keyword evidence="11" id="KW-0407">Ion channel</keyword>
<evidence type="ECO:0000256" key="7">
    <source>
        <dbReference type="ARBA" id="ARBA00022958"/>
    </source>
</evidence>
<dbReference type="OrthoDB" id="415460at2759"/>
<keyword evidence="9" id="KW-0406">Ion transport</keyword>
<evidence type="ECO:0000256" key="1">
    <source>
        <dbReference type="ARBA" id="ARBA00004141"/>
    </source>
</evidence>
<dbReference type="SUPFAM" id="SSF81324">
    <property type="entry name" value="Voltage-gated potassium channels"/>
    <property type="match status" value="1"/>
</dbReference>
<keyword evidence="2" id="KW-0813">Transport</keyword>
<feature type="transmembrane region" description="Helical" evidence="13">
    <location>
        <begin position="209"/>
        <end position="227"/>
    </location>
</feature>
<evidence type="ECO:0000313" key="15">
    <source>
        <dbReference type="EMBL" id="CEP03834.1"/>
    </source>
</evidence>
<keyword evidence="7" id="KW-0630">Potassium</keyword>
<evidence type="ECO:0000256" key="6">
    <source>
        <dbReference type="ARBA" id="ARBA00022882"/>
    </source>
</evidence>
<sequence length="481" mass="53236">MAATTTRMGSYVKSAWDAAATSAMTENPLLAGGAAPDTLQDALRIRPAEQYQAVEERTLRQRIWALVDDPSSSTVAQALAISIMALIVLTGVAFILETVPGEASIDPNVWNTIETICVVCFTIELAVRLLSCPDYGAYIREPMNWVDIIAIAPWYVETFVTSSGASSSSVFRIIRLVRIFRVFKISRYITWISVFSNAIRVSAHPLAMLLYIMALALVLFSTAMYYAERGTLNAVTNIWERPDGSPSPYYSIPATFWWCIITITTVGYGDVVPITGTGRFIAGLAALCGILVLAIPITIISANFNSELDRMVHLKDIDVTTLATLRDALERAYFNRQRCEEKILKTKNKSVAWTPVEGALDPSLVPLFVQLGQINESIEVAKANLLTFMQEQVKHVLDRNLEELMKNIGETIHKQKAVSSAQIETILSSIPQFSVEANPWRNTPPDWLADVTQAAERRRTTPPPVGQAAWHDNETETVPIQ</sequence>
<dbReference type="FunFam" id="1.10.287.70:FF:000097">
    <property type="entry name" value="Potassium voltage-gated channel subfamily G member 3"/>
    <property type="match status" value="1"/>
</dbReference>
<dbReference type="InterPro" id="IPR027359">
    <property type="entry name" value="Volt_channel_dom_sf"/>
</dbReference>
<feature type="transmembrane region" description="Helical" evidence="13">
    <location>
        <begin position="280"/>
        <end position="304"/>
    </location>
</feature>
<dbReference type="GO" id="GO:0001508">
    <property type="term" value="P:action potential"/>
    <property type="evidence" value="ECO:0007669"/>
    <property type="project" value="TreeGrafter"/>
</dbReference>
<protein>
    <recommendedName>
        <fullName evidence="14">Ion transport domain-containing protein</fullName>
    </recommendedName>
</protein>
<dbReference type="GO" id="GO:0005249">
    <property type="term" value="F:voltage-gated potassium channel activity"/>
    <property type="evidence" value="ECO:0007669"/>
    <property type="project" value="InterPro"/>
</dbReference>
<dbReference type="GO" id="GO:0008076">
    <property type="term" value="C:voltage-gated potassium channel complex"/>
    <property type="evidence" value="ECO:0007669"/>
    <property type="project" value="InterPro"/>
</dbReference>
<keyword evidence="5" id="KW-0631">Potassium channel</keyword>
<dbReference type="PANTHER" id="PTHR11537:SF254">
    <property type="entry name" value="POTASSIUM VOLTAGE-GATED CHANNEL PROTEIN SHAB"/>
    <property type="match status" value="1"/>
</dbReference>
<geneLocation type="mitochondrion" evidence="16"/>
<evidence type="ECO:0000256" key="5">
    <source>
        <dbReference type="ARBA" id="ARBA00022826"/>
    </source>
</evidence>
<dbReference type="EMBL" id="CDSF01000155">
    <property type="protein sequence ID" value="CEP03834.1"/>
    <property type="molecule type" value="Genomic_DNA"/>
</dbReference>
<feature type="transmembrane region" description="Helical" evidence="13">
    <location>
        <begin position="248"/>
        <end position="268"/>
    </location>
</feature>
<evidence type="ECO:0000256" key="8">
    <source>
        <dbReference type="ARBA" id="ARBA00022989"/>
    </source>
</evidence>
<keyword evidence="6" id="KW-0851">Voltage-gated channel</keyword>
<dbReference type="Pfam" id="PF00520">
    <property type="entry name" value="Ion_trans"/>
    <property type="match status" value="1"/>
</dbReference>
<dbReference type="InterPro" id="IPR028325">
    <property type="entry name" value="VG_K_chnl"/>
</dbReference>
<evidence type="ECO:0000256" key="4">
    <source>
        <dbReference type="ARBA" id="ARBA00022692"/>
    </source>
</evidence>
<dbReference type="EMBL" id="OVEO01000012">
    <property type="protein sequence ID" value="SPQ99786.1"/>
    <property type="molecule type" value="Genomic_DNA"/>
</dbReference>
<dbReference type="PANTHER" id="PTHR11537">
    <property type="entry name" value="VOLTAGE-GATED POTASSIUM CHANNEL"/>
    <property type="match status" value="1"/>
</dbReference>
<dbReference type="InterPro" id="IPR003968">
    <property type="entry name" value="K_chnl_volt-dep_Kv"/>
</dbReference>